<reference evidence="7" key="4">
    <citation type="submission" date="2019-03" db="UniProtKB">
        <authorList>
            <consortium name="EnsemblPlants"/>
        </authorList>
    </citation>
    <scope>IDENTIFICATION</scope>
</reference>
<evidence type="ECO:0000256" key="2">
    <source>
        <dbReference type="ARBA" id="ARBA00023015"/>
    </source>
</evidence>
<dbReference type="GO" id="GO:0003677">
    <property type="term" value="F:DNA binding"/>
    <property type="evidence" value="ECO:0007669"/>
    <property type="project" value="UniProtKB-KW"/>
</dbReference>
<keyword evidence="4" id="KW-0804">Transcription</keyword>
<keyword evidence="5" id="KW-0539">Nucleus</keyword>
<dbReference type="Pfam" id="PF02362">
    <property type="entry name" value="B3"/>
    <property type="match status" value="2"/>
</dbReference>
<accession>A0A453JTL6</accession>
<feature type="domain" description="TF-B3" evidence="6">
    <location>
        <begin position="237"/>
        <end position="334"/>
    </location>
</feature>
<evidence type="ECO:0000259" key="6">
    <source>
        <dbReference type="PROSITE" id="PS50863"/>
    </source>
</evidence>
<feature type="domain" description="TF-B3" evidence="6">
    <location>
        <begin position="55"/>
        <end position="120"/>
    </location>
</feature>
<organism evidence="7 8">
    <name type="scientific">Aegilops tauschii subsp. strangulata</name>
    <name type="common">Goatgrass</name>
    <dbReference type="NCBI Taxonomy" id="200361"/>
    <lineage>
        <taxon>Eukaryota</taxon>
        <taxon>Viridiplantae</taxon>
        <taxon>Streptophyta</taxon>
        <taxon>Embryophyta</taxon>
        <taxon>Tracheophyta</taxon>
        <taxon>Spermatophyta</taxon>
        <taxon>Magnoliopsida</taxon>
        <taxon>Liliopsida</taxon>
        <taxon>Poales</taxon>
        <taxon>Poaceae</taxon>
        <taxon>BOP clade</taxon>
        <taxon>Pooideae</taxon>
        <taxon>Triticodae</taxon>
        <taxon>Triticeae</taxon>
        <taxon>Triticinae</taxon>
        <taxon>Aegilops</taxon>
    </lineage>
</organism>
<evidence type="ECO:0000256" key="3">
    <source>
        <dbReference type="ARBA" id="ARBA00023125"/>
    </source>
</evidence>
<dbReference type="EnsemblPlants" id="AET5Gv20187800.8">
    <property type="protein sequence ID" value="AET5Gv20187800.8"/>
    <property type="gene ID" value="AET5Gv20187800"/>
</dbReference>
<dbReference type="InterPro" id="IPR015300">
    <property type="entry name" value="DNA-bd_pseudobarrel_sf"/>
</dbReference>
<dbReference type="AlphaFoldDB" id="A0A453JTL6"/>
<evidence type="ECO:0000256" key="4">
    <source>
        <dbReference type="ARBA" id="ARBA00023163"/>
    </source>
</evidence>
<keyword evidence="8" id="KW-1185">Reference proteome</keyword>
<keyword evidence="2" id="KW-0805">Transcription regulation</keyword>
<dbReference type="SMART" id="SM01019">
    <property type="entry name" value="B3"/>
    <property type="match status" value="2"/>
</dbReference>
<evidence type="ECO:0000313" key="8">
    <source>
        <dbReference type="Proteomes" id="UP000015105"/>
    </source>
</evidence>
<reference evidence="7" key="3">
    <citation type="journal article" date="2017" name="Nature">
        <title>Genome sequence of the progenitor of the wheat D genome Aegilops tauschii.</title>
        <authorList>
            <person name="Luo M.C."/>
            <person name="Gu Y.Q."/>
            <person name="Puiu D."/>
            <person name="Wang H."/>
            <person name="Twardziok S.O."/>
            <person name="Deal K.R."/>
            <person name="Huo N."/>
            <person name="Zhu T."/>
            <person name="Wang L."/>
            <person name="Wang Y."/>
            <person name="McGuire P.E."/>
            <person name="Liu S."/>
            <person name="Long H."/>
            <person name="Ramasamy R.K."/>
            <person name="Rodriguez J.C."/>
            <person name="Van S.L."/>
            <person name="Yuan L."/>
            <person name="Wang Z."/>
            <person name="Xia Z."/>
            <person name="Xiao L."/>
            <person name="Anderson O.D."/>
            <person name="Ouyang S."/>
            <person name="Liang Y."/>
            <person name="Zimin A.V."/>
            <person name="Pertea G."/>
            <person name="Qi P."/>
            <person name="Bennetzen J.L."/>
            <person name="Dai X."/>
            <person name="Dawson M.W."/>
            <person name="Muller H.G."/>
            <person name="Kugler K."/>
            <person name="Rivarola-Duarte L."/>
            <person name="Spannagl M."/>
            <person name="Mayer K.F.X."/>
            <person name="Lu F.H."/>
            <person name="Bevan M.W."/>
            <person name="Leroy P."/>
            <person name="Li P."/>
            <person name="You F.M."/>
            <person name="Sun Q."/>
            <person name="Liu Z."/>
            <person name="Lyons E."/>
            <person name="Wicker T."/>
            <person name="Salzberg S.L."/>
            <person name="Devos K.M."/>
            <person name="Dvorak J."/>
        </authorList>
    </citation>
    <scope>NUCLEOTIDE SEQUENCE [LARGE SCALE GENOMIC DNA]</scope>
    <source>
        <strain evidence="7">cv. AL8/78</strain>
    </source>
</reference>
<reference evidence="8" key="1">
    <citation type="journal article" date="2014" name="Science">
        <title>Ancient hybridizations among the ancestral genomes of bread wheat.</title>
        <authorList>
            <consortium name="International Wheat Genome Sequencing Consortium,"/>
            <person name="Marcussen T."/>
            <person name="Sandve S.R."/>
            <person name="Heier L."/>
            <person name="Spannagl M."/>
            <person name="Pfeifer M."/>
            <person name="Jakobsen K.S."/>
            <person name="Wulff B.B."/>
            <person name="Steuernagel B."/>
            <person name="Mayer K.F."/>
            <person name="Olsen O.A."/>
        </authorList>
    </citation>
    <scope>NUCLEOTIDE SEQUENCE [LARGE SCALE GENOMIC DNA]</scope>
    <source>
        <strain evidence="8">cv. AL8/78</strain>
    </source>
</reference>
<dbReference type="GO" id="GO:0005634">
    <property type="term" value="C:nucleus"/>
    <property type="evidence" value="ECO:0007669"/>
    <property type="project" value="UniProtKB-SubCell"/>
</dbReference>
<dbReference type="PANTHER" id="PTHR31391:SF141">
    <property type="entry name" value="TF-B3 DOMAIN-CONTAINING PROTEIN"/>
    <property type="match status" value="1"/>
</dbReference>
<sequence>MHIRWKSTKLNKISGPRFHYMSKPCPVPVWLMDFWSYLICKDDAIKHLPRKDEFITLCHASHSKTWGAHYNINADDTYHLSAGWLRFVDDNQLQKGDTCVFEVLKRQRSFTMAVHLLKASHHQPPGNALRICMQCEGSSFRCSPTHSREKLENESSRFCKGLCKLMHYWFHVPCLVICDWVFYVGFPTSSNSLRPEVKSFRPEDKVRLSRFTTLEGLLKTKVYEKVEAIKPEIPVFVSIMMKTNVSSRTPSLAFSLDYAKYFLPGENQIFRLHRPGESAPWKAEFRSFGSRRWLVKGWEQFVIDNELELDDVCLFERIENKKKLRMMVHIIRKEEYC</sequence>
<dbReference type="InterPro" id="IPR003340">
    <property type="entry name" value="B3_DNA-bd"/>
</dbReference>
<evidence type="ECO:0000313" key="7">
    <source>
        <dbReference type="EnsemblPlants" id="AET5Gv20187800.8"/>
    </source>
</evidence>
<dbReference type="PROSITE" id="PS50863">
    <property type="entry name" value="B3"/>
    <property type="match status" value="2"/>
</dbReference>
<proteinExistence type="predicted"/>
<keyword evidence="3" id="KW-0238">DNA-binding</keyword>
<evidence type="ECO:0000256" key="5">
    <source>
        <dbReference type="ARBA" id="ARBA00023242"/>
    </source>
</evidence>
<reference evidence="7" key="5">
    <citation type="journal article" date="2021" name="G3 (Bethesda)">
        <title>Aegilops tauschii genome assembly Aet v5.0 features greater sequence contiguity and improved annotation.</title>
        <authorList>
            <person name="Wang L."/>
            <person name="Zhu T."/>
            <person name="Rodriguez J.C."/>
            <person name="Deal K.R."/>
            <person name="Dubcovsky J."/>
            <person name="McGuire P.E."/>
            <person name="Lux T."/>
            <person name="Spannagl M."/>
            <person name="Mayer K.F.X."/>
            <person name="Baldrich P."/>
            <person name="Meyers B.C."/>
            <person name="Huo N."/>
            <person name="Gu Y.Q."/>
            <person name="Zhou H."/>
            <person name="Devos K.M."/>
            <person name="Bennetzen J.L."/>
            <person name="Unver T."/>
            <person name="Budak H."/>
            <person name="Gulick P.J."/>
            <person name="Galiba G."/>
            <person name="Kalapos B."/>
            <person name="Nelson D.R."/>
            <person name="Li P."/>
            <person name="You F.M."/>
            <person name="Luo M.C."/>
            <person name="Dvorak J."/>
        </authorList>
    </citation>
    <scope>NUCLEOTIDE SEQUENCE [LARGE SCALE GENOMIC DNA]</scope>
    <source>
        <strain evidence="7">cv. AL8/78</strain>
    </source>
</reference>
<evidence type="ECO:0000256" key="1">
    <source>
        <dbReference type="ARBA" id="ARBA00004123"/>
    </source>
</evidence>
<dbReference type="Proteomes" id="UP000015105">
    <property type="component" value="Chromosome 5D"/>
</dbReference>
<comment type="subcellular location">
    <subcellularLocation>
        <location evidence="1">Nucleus</location>
    </subcellularLocation>
</comment>
<dbReference type="InterPro" id="IPR044837">
    <property type="entry name" value="REM16-like"/>
</dbReference>
<dbReference type="CDD" id="cd10017">
    <property type="entry name" value="B3_DNA"/>
    <property type="match status" value="2"/>
</dbReference>
<dbReference type="SUPFAM" id="SSF101936">
    <property type="entry name" value="DNA-binding pseudobarrel domain"/>
    <property type="match status" value="2"/>
</dbReference>
<protein>
    <recommendedName>
        <fullName evidence="6">TF-B3 domain-containing protein</fullName>
    </recommendedName>
</protein>
<name>A0A453JTL6_AEGTS</name>
<dbReference type="Gramene" id="AET5Gv20187800.8">
    <property type="protein sequence ID" value="AET5Gv20187800.8"/>
    <property type="gene ID" value="AET5Gv20187800"/>
</dbReference>
<dbReference type="Gene3D" id="2.40.330.10">
    <property type="entry name" value="DNA-binding pseudobarrel domain"/>
    <property type="match status" value="2"/>
</dbReference>
<reference evidence="8" key="2">
    <citation type="journal article" date="2017" name="Nat. Plants">
        <title>The Aegilops tauschii genome reveals multiple impacts of transposons.</title>
        <authorList>
            <person name="Zhao G."/>
            <person name="Zou C."/>
            <person name="Li K."/>
            <person name="Wang K."/>
            <person name="Li T."/>
            <person name="Gao L."/>
            <person name="Zhang X."/>
            <person name="Wang H."/>
            <person name="Yang Z."/>
            <person name="Liu X."/>
            <person name="Jiang W."/>
            <person name="Mao L."/>
            <person name="Kong X."/>
            <person name="Jiao Y."/>
            <person name="Jia J."/>
        </authorList>
    </citation>
    <scope>NUCLEOTIDE SEQUENCE [LARGE SCALE GENOMIC DNA]</scope>
    <source>
        <strain evidence="8">cv. AL8/78</strain>
    </source>
</reference>
<dbReference type="PANTHER" id="PTHR31391">
    <property type="entry name" value="B3 DOMAIN-CONTAINING PROTEIN OS11G0197600-RELATED"/>
    <property type="match status" value="1"/>
</dbReference>